<keyword evidence="1" id="KW-0812">Transmembrane</keyword>
<dbReference type="RefSeq" id="WP_245688799.1">
    <property type="nucleotide sequence ID" value="NZ_JBHLWE010000021.1"/>
</dbReference>
<accession>A0ABV6I3E4</accession>
<name>A0ABV6I3E4_9RHOB</name>
<protein>
    <submittedName>
        <fullName evidence="2">DUF983 domain-containing protein</fullName>
    </submittedName>
</protein>
<keyword evidence="1" id="KW-0472">Membrane</keyword>
<dbReference type="Proteomes" id="UP001589799">
    <property type="component" value="Unassembled WGS sequence"/>
</dbReference>
<sequence>MKRKQDRLIGMAHPQEARTADPERMLGLAMRRGAMGRCPNCGEARLFTGYLKVKDHCPNCGEALHHQRADDGPAYVTILIVSHVAAAVMLSVYTIYRPSSEVMIAIFLGGSLLASLILLPIIKGAFVGLQWAKRMHGFGHGGEDRPNEP</sequence>
<keyword evidence="3" id="KW-1185">Reference proteome</keyword>
<dbReference type="InterPro" id="IPR009325">
    <property type="entry name" value="DUF983"/>
</dbReference>
<organism evidence="2 3">
    <name type="scientific">Paracoccus niistensis</name>
    <dbReference type="NCBI Taxonomy" id="632935"/>
    <lineage>
        <taxon>Bacteria</taxon>
        <taxon>Pseudomonadati</taxon>
        <taxon>Pseudomonadota</taxon>
        <taxon>Alphaproteobacteria</taxon>
        <taxon>Rhodobacterales</taxon>
        <taxon>Paracoccaceae</taxon>
        <taxon>Paracoccus</taxon>
    </lineage>
</organism>
<dbReference type="EMBL" id="JBHLWE010000021">
    <property type="protein sequence ID" value="MFC0340707.1"/>
    <property type="molecule type" value="Genomic_DNA"/>
</dbReference>
<keyword evidence="1" id="KW-1133">Transmembrane helix</keyword>
<reference evidence="2 3" key="1">
    <citation type="submission" date="2024-09" db="EMBL/GenBank/DDBJ databases">
        <authorList>
            <person name="Sun Q."/>
            <person name="Mori K."/>
        </authorList>
    </citation>
    <scope>NUCLEOTIDE SEQUENCE [LARGE SCALE GENOMIC DNA]</scope>
    <source>
        <strain evidence="2 3">KCTC 22789</strain>
    </source>
</reference>
<feature type="transmembrane region" description="Helical" evidence="1">
    <location>
        <begin position="74"/>
        <end position="96"/>
    </location>
</feature>
<gene>
    <name evidence="2" type="ORF">ACFFII_07990</name>
</gene>
<evidence type="ECO:0000313" key="3">
    <source>
        <dbReference type="Proteomes" id="UP001589799"/>
    </source>
</evidence>
<proteinExistence type="predicted"/>
<comment type="caution">
    <text evidence="2">The sequence shown here is derived from an EMBL/GenBank/DDBJ whole genome shotgun (WGS) entry which is preliminary data.</text>
</comment>
<feature type="transmembrane region" description="Helical" evidence="1">
    <location>
        <begin position="102"/>
        <end position="126"/>
    </location>
</feature>
<dbReference type="Pfam" id="PF06170">
    <property type="entry name" value="DUF983"/>
    <property type="match status" value="1"/>
</dbReference>
<evidence type="ECO:0000313" key="2">
    <source>
        <dbReference type="EMBL" id="MFC0340707.1"/>
    </source>
</evidence>
<evidence type="ECO:0000256" key="1">
    <source>
        <dbReference type="SAM" id="Phobius"/>
    </source>
</evidence>